<dbReference type="Proteomes" id="UP000635384">
    <property type="component" value="Unassembled WGS sequence"/>
</dbReference>
<dbReference type="Pfam" id="PF13401">
    <property type="entry name" value="AAA_22"/>
    <property type="match status" value="1"/>
</dbReference>
<evidence type="ECO:0000313" key="2">
    <source>
        <dbReference type="EMBL" id="MBD2841669.1"/>
    </source>
</evidence>
<feature type="domain" description="ORC1/DEAH AAA+ ATPase" evidence="1">
    <location>
        <begin position="41"/>
        <end position="169"/>
    </location>
</feature>
<comment type="caution">
    <text evidence="2">The sequence shown here is derived from an EMBL/GenBank/DDBJ whole genome shotgun (WGS) entry which is preliminary data.</text>
</comment>
<organism evidence="2 3">
    <name type="scientific">Erythrobacter rubeus</name>
    <dbReference type="NCBI Taxonomy" id="2760803"/>
    <lineage>
        <taxon>Bacteria</taxon>
        <taxon>Pseudomonadati</taxon>
        <taxon>Pseudomonadota</taxon>
        <taxon>Alphaproteobacteria</taxon>
        <taxon>Sphingomonadales</taxon>
        <taxon>Erythrobacteraceae</taxon>
        <taxon>Erythrobacter/Porphyrobacter group</taxon>
        <taxon>Erythrobacter</taxon>
    </lineage>
</organism>
<sequence>MYHQFYGFEGRPFELTSDPAFYFESASHRKALSYLGLALDQREGFIVVTGAAGSGKSELVQRLLDRSTAGDLTVAQIAASALNGEDGFSHLAEAFGAGGQSGVEAATADLDTLETFLQGETRAGRRCLLIVDGSETLEPDGFQRLRELAELRLGSQSLLQGILVGSSDFLEEQSVHGEVQQLRQNVVASYELAPLDAEETHSFVYERLQRVGWNGHPSIEEQMLDVLVDETQGSLRQINQIMNRLLLVGALEESDALTAEMLGEVIKEMKMDVQIEQRTADAVETTDGEVADQHAQQRFAGAELETALAALQQVGKPPVSGNGPSTDQAYDDLTAAVAKVEKRLDEQEQSLRHVLTMLIEWLEDEETQEAA</sequence>
<name>A0ABR8KTA4_9SPHN</name>
<dbReference type="InterPro" id="IPR027417">
    <property type="entry name" value="P-loop_NTPase"/>
</dbReference>
<dbReference type="EMBL" id="JACXLC010000001">
    <property type="protein sequence ID" value="MBD2841669.1"/>
    <property type="molecule type" value="Genomic_DNA"/>
</dbReference>
<dbReference type="InterPro" id="IPR049945">
    <property type="entry name" value="AAA_22"/>
</dbReference>
<dbReference type="PANTHER" id="PTHR35894">
    <property type="entry name" value="GENERAL SECRETION PATHWAY PROTEIN A-RELATED"/>
    <property type="match status" value="1"/>
</dbReference>
<evidence type="ECO:0000259" key="1">
    <source>
        <dbReference type="Pfam" id="PF13401"/>
    </source>
</evidence>
<accession>A0ABR8KTA4</accession>
<dbReference type="RefSeq" id="WP_190787188.1">
    <property type="nucleotide sequence ID" value="NZ_JACXLC010000001.1"/>
</dbReference>
<proteinExistence type="predicted"/>
<dbReference type="PANTHER" id="PTHR35894:SF5">
    <property type="entry name" value="MU-LIKE PROPHAGE FLUMU DNA TRANSPOSITION PROTEIN B"/>
    <property type="match status" value="1"/>
</dbReference>
<keyword evidence="3" id="KW-1185">Reference proteome</keyword>
<protein>
    <submittedName>
        <fullName evidence="2">AAA family ATPase</fullName>
    </submittedName>
</protein>
<dbReference type="SUPFAM" id="SSF52540">
    <property type="entry name" value="P-loop containing nucleoside triphosphate hydrolases"/>
    <property type="match status" value="1"/>
</dbReference>
<dbReference type="InterPro" id="IPR052026">
    <property type="entry name" value="ExeA_AAA_ATPase_DNA-bind"/>
</dbReference>
<dbReference type="Gene3D" id="3.40.50.300">
    <property type="entry name" value="P-loop containing nucleotide triphosphate hydrolases"/>
    <property type="match status" value="1"/>
</dbReference>
<reference evidence="2 3" key="1">
    <citation type="submission" date="2020-09" db="EMBL/GenBank/DDBJ databases">
        <authorList>
            <person name="Yoon J.-W."/>
        </authorList>
    </citation>
    <scope>NUCLEOTIDE SEQUENCE [LARGE SCALE GENOMIC DNA]</scope>
    <source>
        <strain evidence="2 3">KMU-140</strain>
    </source>
</reference>
<gene>
    <name evidence="2" type="ORF">IB285_05270</name>
</gene>
<evidence type="ECO:0000313" key="3">
    <source>
        <dbReference type="Proteomes" id="UP000635384"/>
    </source>
</evidence>